<keyword evidence="2" id="KW-1185">Reference proteome</keyword>
<name>A0ABV0Y1J4_9TELE</name>
<gene>
    <name evidence="1" type="ORF">AMECASPLE_012526</name>
</gene>
<evidence type="ECO:0000313" key="1">
    <source>
        <dbReference type="EMBL" id="MEQ2287435.1"/>
    </source>
</evidence>
<dbReference type="EMBL" id="JAHRIP010019600">
    <property type="protein sequence ID" value="MEQ2287435.1"/>
    <property type="molecule type" value="Genomic_DNA"/>
</dbReference>
<comment type="caution">
    <text evidence="1">The sequence shown here is derived from an EMBL/GenBank/DDBJ whole genome shotgun (WGS) entry which is preliminary data.</text>
</comment>
<proteinExistence type="predicted"/>
<sequence>MVLMFFLEQRCLTSSVSGLNPPAAAVSGDKLLFLVLPLKSVGLCRKTVTFKMTPRGSWLERRIQTVNRTQPAVIHTHAPPHIFSTQLRYLLGWDASFNPVHRATRAPIKADWDVLRETGSGSLEGNL</sequence>
<accession>A0ABV0Y1J4</accession>
<organism evidence="1 2">
    <name type="scientific">Ameca splendens</name>
    <dbReference type="NCBI Taxonomy" id="208324"/>
    <lineage>
        <taxon>Eukaryota</taxon>
        <taxon>Metazoa</taxon>
        <taxon>Chordata</taxon>
        <taxon>Craniata</taxon>
        <taxon>Vertebrata</taxon>
        <taxon>Euteleostomi</taxon>
        <taxon>Actinopterygii</taxon>
        <taxon>Neopterygii</taxon>
        <taxon>Teleostei</taxon>
        <taxon>Neoteleostei</taxon>
        <taxon>Acanthomorphata</taxon>
        <taxon>Ovalentaria</taxon>
        <taxon>Atherinomorphae</taxon>
        <taxon>Cyprinodontiformes</taxon>
        <taxon>Goodeidae</taxon>
        <taxon>Ameca</taxon>
    </lineage>
</organism>
<reference evidence="1 2" key="1">
    <citation type="submission" date="2021-06" db="EMBL/GenBank/DDBJ databases">
        <authorList>
            <person name="Palmer J.M."/>
        </authorList>
    </citation>
    <scope>NUCLEOTIDE SEQUENCE [LARGE SCALE GENOMIC DNA]</scope>
    <source>
        <strain evidence="1 2">AS_MEX2019</strain>
        <tissue evidence="1">Muscle</tissue>
    </source>
</reference>
<protein>
    <submittedName>
        <fullName evidence="1">Uncharacterized protein</fullName>
    </submittedName>
</protein>
<dbReference type="Proteomes" id="UP001469553">
    <property type="component" value="Unassembled WGS sequence"/>
</dbReference>
<evidence type="ECO:0000313" key="2">
    <source>
        <dbReference type="Proteomes" id="UP001469553"/>
    </source>
</evidence>